<dbReference type="Proteomes" id="UP000630528">
    <property type="component" value="Unassembled WGS sequence"/>
</dbReference>
<reference evidence="2" key="1">
    <citation type="journal article" date="2012" name="J. Microbiol. Biotechnol.">
        <title>Ramlibacter ginsenosidimutans sp. nov., with ginsenoside-converting activity.</title>
        <authorList>
            <person name="Wang L."/>
            <person name="An D.S."/>
            <person name="Kim S.G."/>
            <person name="Jin F.X."/>
            <person name="Kim S.C."/>
            <person name="Lee S.T."/>
            <person name="Im W.T."/>
        </authorList>
    </citation>
    <scope>NUCLEOTIDE SEQUENCE</scope>
    <source>
        <strain evidence="2">KACC 17527</strain>
    </source>
</reference>
<sequence length="93" mass="9965">MLVLPVELTHAQATACCRMLAQALRTEPAREAVADASALRQFDSSALAVLLECRREALALGKSFAVHQLQPRLRALATLYGVAELLPEAVVPA</sequence>
<dbReference type="InterPro" id="IPR002645">
    <property type="entry name" value="STAS_dom"/>
</dbReference>
<evidence type="ECO:0000259" key="1">
    <source>
        <dbReference type="PROSITE" id="PS50801"/>
    </source>
</evidence>
<dbReference type="AlphaFoldDB" id="A0A934WKI6"/>
<dbReference type="InterPro" id="IPR052746">
    <property type="entry name" value="MlaB_ABC_Transporter"/>
</dbReference>
<accession>A0A934WKI6</accession>
<comment type="caution">
    <text evidence="2">The sequence shown here is derived from an EMBL/GenBank/DDBJ whole genome shotgun (WGS) entry which is preliminary data.</text>
</comment>
<proteinExistence type="predicted"/>
<keyword evidence="3" id="KW-1185">Reference proteome</keyword>
<dbReference type="InterPro" id="IPR036513">
    <property type="entry name" value="STAS_dom_sf"/>
</dbReference>
<dbReference type="CDD" id="cd07043">
    <property type="entry name" value="STAS_anti-anti-sigma_factors"/>
    <property type="match status" value="1"/>
</dbReference>
<organism evidence="2 3">
    <name type="scientific">Ramlibacter ginsenosidimutans</name>
    <dbReference type="NCBI Taxonomy" id="502333"/>
    <lineage>
        <taxon>Bacteria</taxon>
        <taxon>Pseudomonadati</taxon>
        <taxon>Pseudomonadota</taxon>
        <taxon>Betaproteobacteria</taxon>
        <taxon>Burkholderiales</taxon>
        <taxon>Comamonadaceae</taxon>
        <taxon>Ramlibacter</taxon>
    </lineage>
</organism>
<dbReference type="Pfam" id="PF13466">
    <property type="entry name" value="STAS_2"/>
    <property type="match status" value="1"/>
</dbReference>
<dbReference type="SUPFAM" id="SSF52091">
    <property type="entry name" value="SpoIIaa-like"/>
    <property type="match status" value="1"/>
</dbReference>
<dbReference type="PROSITE" id="PS50801">
    <property type="entry name" value="STAS"/>
    <property type="match status" value="1"/>
</dbReference>
<protein>
    <submittedName>
        <fullName evidence="2">STAS domain-containing protein</fullName>
    </submittedName>
</protein>
<dbReference type="PANTHER" id="PTHR35849">
    <property type="entry name" value="BLR2341 PROTEIN"/>
    <property type="match status" value="1"/>
</dbReference>
<gene>
    <name evidence="2" type="ORF">JJB11_01015</name>
</gene>
<evidence type="ECO:0000313" key="3">
    <source>
        <dbReference type="Proteomes" id="UP000630528"/>
    </source>
</evidence>
<dbReference type="RefSeq" id="WP_201166043.1">
    <property type="nucleotide sequence ID" value="NZ_JAEPWM010000001.1"/>
</dbReference>
<dbReference type="EMBL" id="JAEPWM010000001">
    <property type="protein sequence ID" value="MBK6004655.1"/>
    <property type="molecule type" value="Genomic_DNA"/>
</dbReference>
<reference evidence="2" key="2">
    <citation type="submission" date="2021-01" db="EMBL/GenBank/DDBJ databases">
        <authorList>
            <person name="Kang M."/>
        </authorList>
    </citation>
    <scope>NUCLEOTIDE SEQUENCE</scope>
    <source>
        <strain evidence="2">KACC 17527</strain>
    </source>
</reference>
<feature type="domain" description="STAS" evidence="1">
    <location>
        <begin position="1"/>
        <end position="93"/>
    </location>
</feature>
<dbReference type="InterPro" id="IPR058548">
    <property type="entry name" value="MlaB-like_STAS"/>
</dbReference>
<dbReference type="PANTHER" id="PTHR35849:SF2">
    <property type="entry name" value="BLR2341 PROTEIN"/>
    <property type="match status" value="1"/>
</dbReference>
<evidence type="ECO:0000313" key="2">
    <source>
        <dbReference type="EMBL" id="MBK6004655.1"/>
    </source>
</evidence>
<dbReference type="Gene3D" id="3.30.750.24">
    <property type="entry name" value="STAS domain"/>
    <property type="match status" value="1"/>
</dbReference>
<name>A0A934WKI6_9BURK</name>